<dbReference type="PANTHER" id="PTHR43820:SF4">
    <property type="entry name" value="HIGH-AFFINITY BRANCHED-CHAIN AMINO ACID TRANSPORT ATP-BINDING PROTEIN LIVF"/>
    <property type="match status" value="1"/>
</dbReference>
<proteinExistence type="inferred from homology"/>
<dbReference type="GeneID" id="93755486"/>
<gene>
    <name evidence="7" type="ORF">CFY86_05910</name>
    <name evidence="8" type="ORF">LM286_20355</name>
</gene>
<evidence type="ECO:0000256" key="4">
    <source>
        <dbReference type="ARBA" id="ARBA00022840"/>
    </source>
</evidence>
<dbReference type="Proteomes" id="UP001350972">
    <property type="component" value="Chromosome"/>
</dbReference>
<dbReference type="Pfam" id="PF00005">
    <property type="entry name" value="ABC_tran"/>
    <property type="match status" value="1"/>
</dbReference>
<dbReference type="GO" id="GO:0015807">
    <property type="term" value="P:L-amino acid transport"/>
    <property type="evidence" value="ECO:0007669"/>
    <property type="project" value="TreeGrafter"/>
</dbReference>
<dbReference type="EMBL" id="CP145163">
    <property type="protein sequence ID" value="WWC10666.1"/>
    <property type="molecule type" value="Genomic_DNA"/>
</dbReference>
<keyword evidence="4 7" id="KW-0067">ATP-binding</keyword>
<accession>A0A6S4YJK5</accession>
<evidence type="ECO:0000256" key="1">
    <source>
        <dbReference type="ARBA" id="ARBA00005417"/>
    </source>
</evidence>
<evidence type="ECO:0000256" key="2">
    <source>
        <dbReference type="ARBA" id="ARBA00022448"/>
    </source>
</evidence>
<dbReference type="EMBL" id="NKYI01000011">
    <property type="protein sequence ID" value="PIK90298.1"/>
    <property type="molecule type" value="Genomic_DNA"/>
</dbReference>
<dbReference type="InterPro" id="IPR003593">
    <property type="entry name" value="AAA+_ATPase"/>
</dbReference>
<dbReference type="GO" id="GO:0016887">
    <property type="term" value="F:ATP hydrolysis activity"/>
    <property type="evidence" value="ECO:0007669"/>
    <property type="project" value="InterPro"/>
</dbReference>
<sequence>MSDLLTVTGLSVHYGGIQAVRDVSFSVKAGEQTTLIGANGAGKSSTVRAITGLEPFSGEIIFNGQPVRRRKAESLLREGLVMVPEGRGIFTRMTVLENLQMGAWLRRDSAAVRQEMDEIFANFPRLAERQHQLAGLLSGGEQQLLALNRALLSQPRLLILDEPSMGLAPLMVENVFRVIATLRQRGVALLLIEQNARLALEATDSAWVMDSGSIVERGASQALLADDRIAQIYLGEVPA</sequence>
<organism evidence="7 9">
    <name type="scientific">Raoultella ornithinolytica</name>
    <name type="common">Klebsiella ornithinolytica</name>
    <dbReference type="NCBI Taxonomy" id="54291"/>
    <lineage>
        <taxon>Bacteria</taxon>
        <taxon>Pseudomonadati</taxon>
        <taxon>Pseudomonadota</taxon>
        <taxon>Gammaproteobacteria</taxon>
        <taxon>Enterobacterales</taxon>
        <taxon>Enterobacteriaceae</taxon>
        <taxon>Klebsiella/Raoultella group</taxon>
        <taxon>Raoultella</taxon>
    </lineage>
</organism>
<evidence type="ECO:0000313" key="10">
    <source>
        <dbReference type="Proteomes" id="UP001350972"/>
    </source>
</evidence>
<reference evidence="7 9" key="1">
    <citation type="submission" date="2017-07" db="EMBL/GenBank/DDBJ databases">
        <title>Raoultella ornithinolytica strain HH3 draft genome.</title>
        <authorList>
            <person name="Duceppe M.-O."/>
            <person name="Huang H."/>
            <person name="Phipps-Todd B."/>
        </authorList>
    </citation>
    <scope>NUCLEOTIDE SEQUENCE [LARGE SCALE GENOMIC DNA]</scope>
    <source>
        <strain evidence="7 9">HH3</strain>
    </source>
</reference>
<keyword evidence="5" id="KW-0029">Amino-acid transport</keyword>
<dbReference type="GO" id="GO:0005524">
    <property type="term" value="F:ATP binding"/>
    <property type="evidence" value="ECO:0007669"/>
    <property type="project" value="UniProtKB-KW"/>
</dbReference>
<comment type="similarity">
    <text evidence="1">Belongs to the ABC transporter superfamily.</text>
</comment>
<protein>
    <submittedName>
        <fullName evidence="7">ABC transporter ATP-binding protein</fullName>
    </submittedName>
</protein>
<dbReference type="GO" id="GO:0015658">
    <property type="term" value="F:branched-chain amino acid transmembrane transporter activity"/>
    <property type="evidence" value="ECO:0007669"/>
    <property type="project" value="TreeGrafter"/>
</dbReference>
<dbReference type="AlphaFoldDB" id="A0A6S4YJK5"/>
<evidence type="ECO:0000313" key="8">
    <source>
        <dbReference type="EMBL" id="WWC10666.1"/>
    </source>
</evidence>
<keyword evidence="3" id="KW-0547">Nucleotide-binding</keyword>
<dbReference type="SUPFAM" id="SSF52540">
    <property type="entry name" value="P-loop containing nucleoside triphosphate hydrolases"/>
    <property type="match status" value="1"/>
</dbReference>
<dbReference type="CDD" id="cd03224">
    <property type="entry name" value="ABC_TM1139_LivF_branched"/>
    <property type="match status" value="1"/>
</dbReference>
<evidence type="ECO:0000313" key="7">
    <source>
        <dbReference type="EMBL" id="PIK90298.1"/>
    </source>
</evidence>
<dbReference type="InterPro" id="IPR052156">
    <property type="entry name" value="BCAA_Transport_ATP-bd_LivF"/>
</dbReference>
<dbReference type="InterPro" id="IPR027417">
    <property type="entry name" value="P-loop_NTPase"/>
</dbReference>
<dbReference type="Proteomes" id="UP000229713">
    <property type="component" value="Unassembled WGS sequence"/>
</dbReference>
<evidence type="ECO:0000259" key="6">
    <source>
        <dbReference type="PROSITE" id="PS50893"/>
    </source>
</evidence>
<dbReference type="PANTHER" id="PTHR43820">
    <property type="entry name" value="HIGH-AFFINITY BRANCHED-CHAIN AMINO ACID TRANSPORT ATP-BINDING PROTEIN LIVF"/>
    <property type="match status" value="1"/>
</dbReference>
<reference evidence="8 10" key="2">
    <citation type="submission" date="2024-02" db="EMBL/GenBank/DDBJ databases">
        <title>Tn5403 promotes plasmid rearrangements and degradation of the Klebsiella pneumoniae carbapenemase (KPC) transposon Tn4401.</title>
        <authorList>
            <person name="Sheppard A.E."/>
            <person name="Barry K.E."/>
            <person name="Parikh H.I."/>
            <person name="Vegesana K."/>
            <person name="Sebra R."/>
            <person name="George S."/>
            <person name="Sanderson N.D."/>
            <person name="Stoesser N."/>
            <person name="Eyre D.W."/>
            <person name="Crook D.W."/>
            <person name="Walker A.S."/>
            <person name="Mathers A.J."/>
        </authorList>
    </citation>
    <scope>NUCLEOTIDE SEQUENCE [LARGE SCALE GENOMIC DNA]</scope>
    <source>
        <strain evidence="8 10">CAV1921</strain>
    </source>
</reference>
<dbReference type="SMART" id="SM00382">
    <property type="entry name" value="AAA"/>
    <property type="match status" value="1"/>
</dbReference>
<dbReference type="Gene3D" id="3.40.50.300">
    <property type="entry name" value="P-loop containing nucleotide triphosphate hydrolases"/>
    <property type="match status" value="1"/>
</dbReference>
<dbReference type="PROSITE" id="PS50893">
    <property type="entry name" value="ABC_TRANSPORTER_2"/>
    <property type="match status" value="1"/>
</dbReference>
<evidence type="ECO:0000256" key="5">
    <source>
        <dbReference type="ARBA" id="ARBA00022970"/>
    </source>
</evidence>
<evidence type="ECO:0000313" key="9">
    <source>
        <dbReference type="Proteomes" id="UP000229713"/>
    </source>
</evidence>
<evidence type="ECO:0000256" key="3">
    <source>
        <dbReference type="ARBA" id="ARBA00022741"/>
    </source>
</evidence>
<feature type="domain" description="ABC transporter" evidence="6">
    <location>
        <begin position="5"/>
        <end position="236"/>
    </location>
</feature>
<name>A0A6S4YJK5_RAOOR</name>
<dbReference type="InterPro" id="IPR003439">
    <property type="entry name" value="ABC_transporter-like_ATP-bd"/>
</dbReference>
<dbReference type="RefSeq" id="WP_004859000.1">
    <property type="nucleotide sequence ID" value="NZ_ABIKMM020000003.1"/>
</dbReference>
<keyword evidence="2" id="KW-0813">Transport</keyword>
<keyword evidence="10" id="KW-1185">Reference proteome</keyword>